<feature type="domain" description="PWI" evidence="3">
    <location>
        <begin position="12"/>
        <end position="111"/>
    </location>
</feature>
<dbReference type="SUPFAM" id="SSF101233">
    <property type="entry name" value="PWI domain"/>
    <property type="match status" value="1"/>
</dbReference>
<evidence type="ECO:0000256" key="1">
    <source>
        <dbReference type="ARBA" id="ARBA00022664"/>
    </source>
</evidence>
<feature type="region of interest" description="Disordered" evidence="2">
    <location>
        <begin position="129"/>
        <end position="209"/>
    </location>
</feature>
<protein>
    <recommendedName>
        <fullName evidence="3">PWI domain-containing protein</fullName>
    </recommendedName>
</protein>
<dbReference type="Pfam" id="PF01480">
    <property type="entry name" value="PWI"/>
    <property type="match status" value="1"/>
</dbReference>
<reference evidence="4" key="1">
    <citation type="submission" date="2022-07" db="EMBL/GenBank/DDBJ databases">
        <title>Fungi with potential for degradation of polypropylene.</title>
        <authorList>
            <person name="Gostincar C."/>
        </authorList>
    </citation>
    <scope>NUCLEOTIDE SEQUENCE</scope>
    <source>
        <strain evidence="4">EXF-13287</strain>
    </source>
</reference>
<name>A0AA38W0H9_9PEZI</name>
<feature type="compositionally biased region" description="Basic and acidic residues" evidence="2">
    <location>
        <begin position="195"/>
        <end position="209"/>
    </location>
</feature>
<dbReference type="GO" id="GO:0048024">
    <property type="term" value="P:regulation of mRNA splicing, via spliceosome"/>
    <property type="evidence" value="ECO:0007669"/>
    <property type="project" value="TreeGrafter"/>
</dbReference>
<feature type="compositionally biased region" description="Polar residues" evidence="2">
    <location>
        <begin position="403"/>
        <end position="414"/>
    </location>
</feature>
<dbReference type="GO" id="GO:0006397">
    <property type="term" value="P:mRNA processing"/>
    <property type="evidence" value="ECO:0007669"/>
    <property type="project" value="UniProtKB-KW"/>
</dbReference>
<dbReference type="InterPro" id="IPR052225">
    <property type="entry name" value="Ser/Arg_repetitive_matrix"/>
</dbReference>
<feature type="compositionally biased region" description="Low complexity" evidence="2">
    <location>
        <begin position="182"/>
        <end position="194"/>
    </location>
</feature>
<sequence length="445" mass="48662">MATGVDAKLLKTTKFPPEFNQKVDMTKVNLQVMKKWIAGKVTEILGTEDDVVIELIFNLIDGPRYPDIKGLQIQLTGFLDKDTPSFCKELWKLFLSAQTSPQGVPKELLEAKKLELIQEKIEAEKAAEEARLRREEFERRDRGRGRGGRGGGDSWRGGRRDDRDFGPSRGPRGGFGRGGGRSPSPRGYRGPPADRGGRRGGRDAYGRERDIYETNTVTVEVTVCPLGFVPVEVEVEECECGQSAFCVEVSEPDPATAWGFAAEGRSQTVKEPPAWWSQPVCLVGQSISGAETSPVLAVTKPITVLLQISISPLAGETHVADGHGAAPGDLVDLCRPRGVGEEEGQIVAAAEQEEAGGAATRLPVFLQTLLATEELTIPGPKVDDDREVLLRGKHLLSDRFVPAQQTKTAEQLANEQKEKELRERLRQMRTSRSDPSGSNVEANRS</sequence>
<organism evidence="4 5">
    <name type="scientific">Coniochaeta hoffmannii</name>
    <dbReference type="NCBI Taxonomy" id="91930"/>
    <lineage>
        <taxon>Eukaryota</taxon>
        <taxon>Fungi</taxon>
        <taxon>Dikarya</taxon>
        <taxon>Ascomycota</taxon>
        <taxon>Pezizomycotina</taxon>
        <taxon>Sordariomycetes</taxon>
        <taxon>Sordariomycetidae</taxon>
        <taxon>Coniochaetales</taxon>
        <taxon>Coniochaetaceae</taxon>
        <taxon>Coniochaeta</taxon>
    </lineage>
</organism>
<comment type="caution">
    <text evidence="4">The sequence shown here is derived from an EMBL/GenBank/DDBJ whole genome shotgun (WGS) entry which is preliminary data.</text>
</comment>
<accession>A0AA38W0H9</accession>
<keyword evidence="1" id="KW-0507">mRNA processing</keyword>
<dbReference type="InterPro" id="IPR036483">
    <property type="entry name" value="PWI_dom_sf"/>
</dbReference>
<feature type="compositionally biased region" description="Basic and acidic residues" evidence="2">
    <location>
        <begin position="129"/>
        <end position="141"/>
    </location>
</feature>
<feature type="compositionally biased region" description="Basic and acidic residues" evidence="2">
    <location>
        <begin position="156"/>
        <end position="166"/>
    </location>
</feature>
<feature type="compositionally biased region" description="Gly residues" evidence="2">
    <location>
        <begin position="171"/>
        <end position="181"/>
    </location>
</feature>
<proteinExistence type="predicted"/>
<dbReference type="EMBL" id="JANBVN010000008">
    <property type="protein sequence ID" value="KAJ9164929.1"/>
    <property type="molecule type" value="Genomic_DNA"/>
</dbReference>
<dbReference type="GO" id="GO:0005681">
    <property type="term" value="C:spliceosomal complex"/>
    <property type="evidence" value="ECO:0007669"/>
    <property type="project" value="TreeGrafter"/>
</dbReference>
<dbReference type="Gene3D" id="1.20.1390.10">
    <property type="entry name" value="PWI domain"/>
    <property type="match status" value="1"/>
</dbReference>
<dbReference type="GO" id="GO:0003723">
    <property type="term" value="F:RNA binding"/>
    <property type="evidence" value="ECO:0007669"/>
    <property type="project" value="TreeGrafter"/>
</dbReference>
<evidence type="ECO:0000313" key="5">
    <source>
        <dbReference type="Proteomes" id="UP001174691"/>
    </source>
</evidence>
<dbReference type="Proteomes" id="UP001174691">
    <property type="component" value="Unassembled WGS sequence"/>
</dbReference>
<feature type="compositionally biased region" description="Basic and acidic residues" evidence="2">
    <location>
        <begin position="415"/>
        <end position="426"/>
    </location>
</feature>
<dbReference type="SMART" id="SM00311">
    <property type="entry name" value="PWI"/>
    <property type="match status" value="1"/>
</dbReference>
<keyword evidence="5" id="KW-1185">Reference proteome</keyword>
<dbReference type="AlphaFoldDB" id="A0AA38W0H9"/>
<gene>
    <name evidence="4" type="ORF">NKR19_g933</name>
</gene>
<evidence type="ECO:0000313" key="4">
    <source>
        <dbReference type="EMBL" id="KAJ9164929.1"/>
    </source>
</evidence>
<feature type="compositionally biased region" description="Polar residues" evidence="2">
    <location>
        <begin position="433"/>
        <end position="445"/>
    </location>
</feature>
<dbReference type="InterPro" id="IPR002483">
    <property type="entry name" value="PWI_dom"/>
</dbReference>
<feature type="region of interest" description="Disordered" evidence="2">
    <location>
        <begin position="402"/>
        <end position="445"/>
    </location>
</feature>
<dbReference type="PANTHER" id="PTHR23148:SF0">
    <property type="entry name" value="SERINE_ARGININE REPETITIVE MATRIX PROTEIN 1"/>
    <property type="match status" value="1"/>
</dbReference>
<dbReference type="PROSITE" id="PS51025">
    <property type="entry name" value="PWI"/>
    <property type="match status" value="1"/>
</dbReference>
<evidence type="ECO:0000256" key="2">
    <source>
        <dbReference type="SAM" id="MobiDB-lite"/>
    </source>
</evidence>
<evidence type="ECO:0000259" key="3">
    <source>
        <dbReference type="PROSITE" id="PS51025"/>
    </source>
</evidence>
<dbReference type="PANTHER" id="PTHR23148">
    <property type="entry name" value="SERINE/ARGININE REGULATED NUCLEAR MATRIX PROTEIN"/>
    <property type="match status" value="1"/>
</dbReference>